<protein>
    <recommendedName>
        <fullName evidence="1">N-acetyltransferase domain-containing protein</fullName>
    </recommendedName>
</protein>
<dbReference type="GO" id="GO:1990189">
    <property type="term" value="F:protein N-terminal-serine acetyltransferase activity"/>
    <property type="evidence" value="ECO:0007669"/>
    <property type="project" value="TreeGrafter"/>
</dbReference>
<dbReference type="GO" id="GO:0008999">
    <property type="term" value="F:protein-N-terminal-alanine acetyltransferase activity"/>
    <property type="evidence" value="ECO:0007669"/>
    <property type="project" value="TreeGrafter"/>
</dbReference>
<sequence>MSAQADHDIKFCFPIPQTLESDRIQLTPFVATKHGKLVFEQLVLYPEIFLYLPFGPFPDLDSFNDFMENHMVQKSDNCMFVIYDKTKPQPSPSESAGSNPPNPGALAGLLGLINASAPNLAIEIGAIMILPPFQRTHVTSNAIGLLLQFSLNLPGSSPEALGLRRVFWCANSENKPSVRTAERMGFKLEGIMKWHRVLPAGKPGNGARVREGDPRSECAGRDTVVLSLCWDDWEGGLKEKVEGIMNRIAALENDRVQLTPFVPSLHAKLIFDQFLLYPDIFKYLPFGPFKDIDDFLTNFVENRIRKDSNLLLFAIFDKTKPSQSLTNSNTGPDFSVGTLAGLIGFLNTSAPDLATEIGFVMILPPFQRTHVTSNAIGLLLNFTLNVPSPSSTSLGLRRVVWTANNANKASVRAAERMGFRIESVLRWDRVIPIGKEGNGVTPRQGDPKGENPGRDTAVLSLCWDDWEAGVREKVAEIMNRIS</sequence>
<dbReference type="AlphaFoldDB" id="A0A409XL64"/>
<dbReference type="InterPro" id="IPR051908">
    <property type="entry name" value="Ribosomal_N-acetyltransferase"/>
</dbReference>
<feature type="domain" description="N-acetyltransferase" evidence="1">
    <location>
        <begin position="255"/>
        <end position="420"/>
    </location>
</feature>
<proteinExistence type="predicted"/>
<dbReference type="PANTHER" id="PTHR43441:SF5">
    <property type="entry name" value="FAMILY ACETYLTRANSFERASE, PUTATIVE-RELATED"/>
    <property type="match status" value="1"/>
</dbReference>
<evidence type="ECO:0000313" key="2">
    <source>
        <dbReference type="EMBL" id="PPQ91535.1"/>
    </source>
</evidence>
<organism evidence="2 3">
    <name type="scientific">Psilocybe cyanescens</name>
    <dbReference type="NCBI Taxonomy" id="93625"/>
    <lineage>
        <taxon>Eukaryota</taxon>
        <taxon>Fungi</taxon>
        <taxon>Dikarya</taxon>
        <taxon>Basidiomycota</taxon>
        <taxon>Agaricomycotina</taxon>
        <taxon>Agaricomycetes</taxon>
        <taxon>Agaricomycetidae</taxon>
        <taxon>Agaricales</taxon>
        <taxon>Agaricineae</taxon>
        <taxon>Strophariaceae</taxon>
        <taxon>Psilocybe</taxon>
    </lineage>
</organism>
<dbReference type="EMBL" id="NHYD01001323">
    <property type="protein sequence ID" value="PPQ91535.1"/>
    <property type="molecule type" value="Genomic_DNA"/>
</dbReference>
<dbReference type="InParanoid" id="A0A409XL64"/>
<dbReference type="Proteomes" id="UP000283269">
    <property type="component" value="Unassembled WGS sequence"/>
</dbReference>
<dbReference type="OrthoDB" id="41238at2759"/>
<dbReference type="STRING" id="93625.A0A409XL64"/>
<dbReference type="PANTHER" id="PTHR43441">
    <property type="entry name" value="RIBOSOMAL-PROTEIN-SERINE ACETYLTRANSFERASE"/>
    <property type="match status" value="1"/>
</dbReference>
<gene>
    <name evidence="2" type="ORF">CVT25_008803</name>
</gene>
<dbReference type="InterPro" id="IPR000182">
    <property type="entry name" value="GNAT_dom"/>
</dbReference>
<comment type="caution">
    <text evidence="2">The sequence shown here is derived from an EMBL/GenBank/DDBJ whole genome shotgun (WGS) entry which is preliminary data.</text>
</comment>
<keyword evidence="3" id="KW-1185">Reference proteome</keyword>
<reference evidence="2 3" key="1">
    <citation type="journal article" date="2018" name="Evol. Lett.">
        <title>Horizontal gene cluster transfer increased hallucinogenic mushroom diversity.</title>
        <authorList>
            <person name="Reynolds H.T."/>
            <person name="Vijayakumar V."/>
            <person name="Gluck-Thaler E."/>
            <person name="Korotkin H.B."/>
            <person name="Matheny P.B."/>
            <person name="Slot J.C."/>
        </authorList>
    </citation>
    <scope>NUCLEOTIDE SEQUENCE [LARGE SCALE GENOMIC DNA]</scope>
    <source>
        <strain evidence="2 3">2631</strain>
    </source>
</reference>
<name>A0A409XL64_PSICY</name>
<evidence type="ECO:0000313" key="3">
    <source>
        <dbReference type="Proteomes" id="UP000283269"/>
    </source>
</evidence>
<dbReference type="Pfam" id="PF13302">
    <property type="entry name" value="Acetyltransf_3"/>
    <property type="match status" value="2"/>
</dbReference>
<evidence type="ECO:0000259" key="1">
    <source>
        <dbReference type="Pfam" id="PF13302"/>
    </source>
</evidence>
<feature type="domain" description="N-acetyltransferase" evidence="1">
    <location>
        <begin position="23"/>
        <end position="187"/>
    </location>
</feature>
<accession>A0A409XL64</accession>
<dbReference type="InterPro" id="IPR016181">
    <property type="entry name" value="Acyl_CoA_acyltransferase"/>
</dbReference>
<dbReference type="Gene3D" id="3.40.630.30">
    <property type="match status" value="2"/>
</dbReference>
<dbReference type="SUPFAM" id="SSF55729">
    <property type="entry name" value="Acyl-CoA N-acyltransferases (Nat)"/>
    <property type="match status" value="2"/>
</dbReference>